<organism evidence="1">
    <name type="scientific">Podoviridae sp. ct4s49</name>
    <dbReference type="NCBI Taxonomy" id="2823555"/>
    <lineage>
        <taxon>Viruses</taxon>
        <taxon>Duplodnaviria</taxon>
        <taxon>Heunggongvirae</taxon>
        <taxon>Uroviricota</taxon>
        <taxon>Caudoviricetes</taxon>
    </lineage>
</organism>
<accession>A0A8S5LEB7</accession>
<sequence>MDRITSYFPILSKRVGLYIDKNLIKSYYLIQGVRNLTTSGNPHPKA</sequence>
<dbReference type="EMBL" id="BK014699">
    <property type="protein sequence ID" value="DAD68304.1"/>
    <property type="molecule type" value="Genomic_DNA"/>
</dbReference>
<evidence type="ECO:0000313" key="1">
    <source>
        <dbReference type="EMBL" id="DAD68304.1"/>
    </source>
</evidence>
<proteinExistence type="predicted"/>
<protein>
    <submittedName>
        <fullName evidence="1">Uncharacterized protein</fullName>
    </submittedName>
</protein>
<reference evidence="1" key="1">
    <citation type="journal article" date="2021" name="Proc. Natl. Acad. Sci. U.S.A.">
        <title>A Catalog of Tens of Thousands of Viruses from Human Metagenomes Reveals Hidden Associations with Chronic Diseases.</title>
        <authorList>
            <person name="Tisza M.J."/>
            <person name="Buck C.B."/>
        </authorList>
    </citation>
    <scope>NUCLEOTIDE SEQUENCE</scope>
    <source>
        <strain evidence="1">Ct4s49</strain>
    </source>
</reference>
<name>A0A8S5LEB7_9CAUD</name>